<keyword evidence="2" id="KW-1003">Cell membrane</keyword>
<organism evidence="7 8">
    <name type="scientific">Flavobacterium columnare</name>
    <dbReference type="NCBI Taxonomy" id="996"/>
    <lineage>
        <taxon>Bacteria</taxon>
        <taxon>Pseudomonadati</taxon>
        <taxon>Bacteroidota</taxon>
        <taxon>Flavobacteriia</taxon>
        <taxon>Flavobacteriales</taxon>
        <taxon>Flavobacteriaceae</taxon>
        <taxon>Flavobacterium</taxon>
    </lineage>
</organism>
<keyword evidence="8" id="KW-1185">Reference proteome</keyword>
<dbReference type="OrthoDB" id="9815702at2"/>
<dbReference type="EMBL" id="RQSM01000002">
    <property type="protein sequence ID" value="RVU91797.1"/>
    <property type="molecule type" value="Genomic_DNA"/>
</dbReference>
<evidence type="ECO:0000256" key="6">
    <source>
        <dbReference type="SAM" id="Phobius"/>
    </source>
</evidence>
<dbReference type="InterPro" id="IPR050833">
    <property type="entry name" value="Poly_Biosynth_Transport"/>
</dbReference>
<dbReference type="GO" id="GO:0005886">
    <property type="term" value="C:plasma membrane"/>
    <property type="evidence" value="ECO:0007669"/>
    <property type="project" value="UniProtKB-SubCell"/>
</dbReference>
<dbReference type="InterPro" id="IPR002797">
    <property type="entry name" value="Polysacc_synth"/>
</dbReference>
<comment type="caution">
    <text evidence="7">The sequence shown here is derived from an EMBL/GenBank/DDBJ whole genome shotgun (WGS) entry which is preliminary data.</text>
</comment>
<dbReference type="Proteomes" id="UP000288951">
    <property type="component" value="Unassembled WGS sequence"/>
</dbReference>
<dbReference type="PANTHER" id="PTHR30250">
    <property type="entry name" value="PST FAMILY PREDICTED COLANIC ACID TRANSPORTER"/>
    <property type="match status" value="1"/>
</dbReference>
<evidence type="ECO:0000313" key="8">
    <source>
        <dbReference type="Proteomes" id="UP000288951"/>
    </source>
</evidence>
<feature type="transmembrane region" description="Helical" evidence="6">
    <location>
        <begin position="331"/>
        <end position="356"/>
    </location>
</feature>
<feature type="transmembrane region" description="Helical" evidence="6">
    <location>
        <begin position="299"/>
        <end position="319"/>
    </location>
</feature>
<keyword evidence="3 6" id="KW-0812">Transmembrane</keyword>
<keyword evidence="5 6" id="KW-0472">Membrane</keyword>
<feature type="transmembrane region" description="Helical" evidence="6">
    <location>
        <begin position="51"/>
        <end position="72"/>
    </location>
</feature>
<feature type="transmembrane region" description="Helical" evidence="6">
    <location>
        <begin position="21"/>
        <end position="39"/>
    </location>
</feature>
<dbReference type="PANTHER" id="PTHR30250:SF11">
    <property type="entry name" value="O-ANTIGEN TRANSPORTER-RELATED"/>
    <property type="match status" value="1"/>
</dbReference>
<evidence type="ECO:0000256" key="1">
    <source>
        <dbReference type="ARBA" id="ARBA00004651"/>
    </source>
</evidence>
<dbReference type="Pfam" id="PF01943">
    <property type="entry name" value="Polysacc_synt"/>
    <property type="match status" value="1"/>
</dbReference>
<feature type="transmembrane region" description="Helical" evidence="6">
    <location>
        <begin position="391"/>
        <end position="411"/>
    </location>
</feature>
<evidence type="ECO:0000256" key="3">
    <source>
        <dbReference type="ARBA" id="ARBA00022692"/>
    </source>
</evidence>
<evidence type="ECO:0000256" key="4">
    <source>
        <dbReference type="ARBA" id="ARBA00022989"/>
    </source>
</evidence>
<feature type="transmembrane region" description="Helical" evidence="6">
    <location>
        <begin position="181"/>
        <end position="204"/>
    </location>
</feature>
<feature type="transmembrane region" description="Helical" evidence="6">
    <location>
        <begin position="93"/>
        <end position="119"/>
    </location>
</feature>
<keyword evidence="4 6" id="KW-1133">Transmembrane helix</keyword>
<reference evidence="7" key="1">
    <citation type="submission" date="2018-12" db="EMBL/GenBank/DDBJ databases">
        <title>Draft genome sequence of Flaovobacterium columnare ARS1 isolated from channel catfish in Alabama.</title>
        <authorList>
            <person name="Cai W."/>
            <person name="Arias C."/>
        </authorList>
    </citation>
    <scope>NUCLEOTIDE SEQUENCE [LARGE SCALE GENOMIC DNA]</scope>
    <source>
        <strain evidence="7">ARS1</strain>
    </source>
</reference>
<evidence type="ECO:0000256" key="2">
    <source>
        <dbReference type="ARBA" id="ARBA00022475"/>
    </source>
</evidence>
<accession>A0A437UDR8</accession>
<sequence>MKNINLIKNIVISNKSVVENYFFMTILQVINSFFYLLIYPYLIRVLGETGYGIYVFATTISTFFLFFINFGLDLPATKAVAESNGDKNKIEEIFSIIFTAKTCLFTLCTLLFFVFLFTIPIFKDNMLIFILCYLPIYSFVLFPQWFFQGIQKMRIVTYIQLGVKFLSLPFIFFLVNNSDDLIIYVFIVSITTILGGLIAFYLIYTKYNLKIYWSDLVEIKKWLKFAQPFFYSSIAGSIKEYSIPIIVGSFFDMKDVAIYDLANKIIIVPRTLFMSVNAAIFPKLIVNLKKETVKKMIKIEALLSISVVLFIVLFGKYIVMLMGGEGMETAYYLSILLSTTIISWLVVGVYINFVFIPNEKNHFIAKNQIMALVAFFSACLGGLFICQNIIVFGFAMALSGIVEIFYCSYITRVNKFLV</sequence>
<dbReference type="AlphaFoldDB" id="A0A437UDR8"/>
<gene>
    <name evidence="7" type="ORF">EH230_02125</name>
</gene>
<comment type="subcellular location">
    <subcellularLocation>
        <location evidence="1">Cell membrane</location>
        <topology evidence="1">Multi-pass membrane protein</topology>
    </subcellularLocation>
</comment>
<feature type="transmembrane region" description="Helical" evidence="6">
    <location>
        <begin position="125"/>
        <end position="143"/>
    </location>
</feature>
<feature type="transmembrane region" description="Helical" evidence="6">
    <location>
        <begin position="155"/>
        <end position="175"/>
    </location>
</feature>
<feature type="transmembrane region" description="Helical" evidence="6">
    <location>
        <begin position="368"/>
        <end position="385"/>
    </location>
</feature>
<proteinExistence type="predicted"/>
<evidence type="ECO:0000313" key="7">
    <source>
        <dbReference type="EMBL" id="RVU91797.1"/>
    </source>
</evidence>
<protein>
    <submittedName>
        <fullName evidence="7">Flippase</fullName>
    </submittedName>
</protein>
<dbReference type="RefSeq" id="WP_127822903.1">
    <property type="nucleotide sequence ID" value="NZ_RQSM01000002.1"/>
</dbReference>
<name>A0A437UDR8_9FLAO</name>
<evidence type="ECO:0000256" key="5">
    <source>
        <dbReference type="ARBA" id="ARBA00023136"/>
    </source>
</evidence>